<reference evidence="11 12" key="1">
    <citation type="submission" date="2019-02" db="EMBL/GenBank/DDBJ databases">
        <title>Deep-cultivation of Planctomycetes and their phenomic and genomic characterization uncovers novel biology.</title>
        <authorList>
            <person name="Wiegand S."/>
            <person name="Jogler M."/>
            <person name="Boedeker C."/>
            <person name="Pinto D."/>
            <person name="Vollmers J."/>
            <person name="Rivas-Marin E."/>
            <person name="Kohn T."/>
            <person name="Peeters S.H."/>
            <person name="Heuer A."/>
            <person name="Rast P."/>
            <person name="Oberbeckmann S."/>
            <person name="Bunk B."/>
            <person name="Jeske O."/>
            <person name="Meyerdierks A."/>
            <person name="Storesund J.E."/>
            <person name="Kallscheuer N."/>
            <person name="Luecker S."/>
            <person name="Lage O.M."/>
            <person name="Pohl T."/>
            <person name="Merkel B.J."/>
            <person name="Hornburger P."/>
            <person name="Mueller R.-W."/>
            <person name="Bruemmer F."/>
            <person name="Labrenz M."/>
            <person name="Spormann A.M."/>
            <person name="Op den Camp H."/>
            <person name="Overmann J."/>
            <person name="Amann R."/>
            <person name="Jetten M.S.M."/>
            <person name="Mascher T."/>
            <person name="Medema M.H."/>
            <person name="Devos D.P."/>
            <person name="Kaster A.-K."/>
            <person name="Ovreas L."/>
            <person name="Rohde M."/>
            <person name="Galperin M.Y."/>
            <person name="Jogler C."/>
        </authorList>
    </citation>
    <scope>NUCLEOTIDE SEQUENCE [LARGE SCALE GENOMIC DNA]</scope>
    <source>
        <strain evidence="11 12">HG66A1</strain>
    </source>
</reference>
<keyword evidence="4" id="KW-0479">Metal-binding</keyword>
<protein>
    <recommendedName>
        <fullName evidence="1">RNA-directed DNA polymerase</fullName>
        <ecNumber evidence="1">2.7.7.49</ecNumber>
    </recommendedName>
</protein>
<dbReference type="OrthoDB" id="9788687at2"/>
<comment type="similarity">
    <text evidence="8">Belongs to the bacterial reverse transcriptase family.</text>
</comment>
<organism evidence="11 12">
    <name type="scientific">Gimesia chilikensis</name>
    <dbReference type="NCBI Taxonomy" id="2605989"/>
    <lineage>
        <taxon>Bacteria</taxon>
        <taxon>Pseudomonadati</taxon>
        <taxon>Planctomycetota</taxon>
        <taxon>Planctomycetia</taxon>
        <taxon>Planctomycetales</taxon>
        <taxon>Planctomycetaceae</taxon>
        <taxon>Gimesia</taxon>
    </lineage>
</organism>
<dbReference type="PANTHER" id="PTHR34047">
    <property type="entry name" value="NUCLEAR INTRON MATURASE 1, MITOCHONDRIAL-RELATED"/>
    <property type="match status" value="1"/>
</dbReference>
<evidence type="ECO:0000313" key="12">
    <source>
        <dbReference type="Proteomes" id="UP000320421"/>
    </source>
</evidence>
<dbReference type="InterPro" id="IPR000477">
    <property type="entry name" value="RT_dom"/>
</dbReference>
<evidence type="ECO:0000259" key="10">
    <source>
        <dbReference type="PROSITE" id="PS50878"/>
    </source>
</evidence>
<keyword evidence="12" id="KW-1185">Reference proteome</keyword>
<evidence type="ECO:0000256" key="9">
    <source>
        <dbReference type="ARBA" id="ARBA00048173"/>
    </source>
</evidence>
<evidence type="ECO:0000256" key="7">
    <source>
        <dbReference type="ARBA" id="ARBA00023118"/>
    </source>
</evidence>
<dbReference type="GO" id="GO:0046872">
    <property type="term" value="F:metal ion binding"/>
    <property type="evidence" value="ECO:0007669"/>
    <property type="project" value="UniProtKB-KW"/>
</dbReference>
<dbReference type="SUPFAM" id="SSF56672">
    <property type="entry name" value="DNA/RNA polymerases"/>
    <property type="match status" value="1"/>
</dbReference>
<keyword evidence="3" id="KW-0548">Nucleotidyltransferase</keyword>
<comment type="catalytic activity">
    <reaction evidence="9">
        <text>DNA(n) + a 2'-deoxyribonucleoside 5'-triphosphate = DNA(n+1) + diphosphate</text>
        <dbReference type="Rhea" id="RHEA:22508"/>
        <dbReference type="Rhea" id="RHEA-COMP:17339"/>
        <dbReference type="Rhea" id="RHEA-COMP:17340"/>
        <dbReference type="ChEBI" id="CHEBI:33019"/>
        <dbReference type="ChEBI" id="CHEBI:61560"/>
        <dbReference type="ChEBI" id="CHEBI:173112"/>
        <dbReference type="EC" id="2.7.7.49"/>
    </reaction>
</comment>
<evidence type="ECO:0000256" key="3">
    <source>
        <dbReference type="ARBA" id="ARBA00022695"/>
    </source>
</evidence>
<dbReference type="GO" id="GO:0003964">
    <property type="term" value="F:RNA-directed DNA polymerase activity"/>
    <property type="evidence" value="ECO:0007669"/>
    <property type="project" value="UniProtKB-KW"/>
</dbReference>
<name>A0A517PUP6_9PLAN</name>
<dbReference type="CDD" id="cd03487">
    <property type="entry name" value="RT_Bac_retron_II"/>
    <property type="match status" value="1"/>
</dbReference>
<accession>A0A517PUP6</accession>
<dbReference type="PANTHER" id="PTHR34047:SF7">
    <property type="entry name" value="RNA-DIRECTED DNA POLYMERASE"/>
    <property type="match status" value="1"/>
</dbReference>
<dbReference type="RefSeq" id="WP_145189954.1">
    <property type="nucleotide sequence ID" value="NZ_CP036266.1"/>
</dbReference>
<dbReference type="PROSITE" id="PS50878">
    <property type="entry name" value="RT_POL"/>
    <property type="match status" value="1"/>
</dbReference>
<dbReference type="InterPro" id="IPR043502">
    <property type="entry name" value="DNA/RNA_pol_sf"/>
</dbReference>
<dbReference type="Pfam" id="PF00078">
    <property type="entry name" value="RVT_1"/>
    <property type="match status" value="1"/>
</dbReference>
<evidence type="ECO:0000256" key="6">
    <source>
        <dbReference type="ARBA" id="ARBA00022918"/>
    </source>
</evidence>
<keyword evidence="6 11" id="KW-0695">RNA-directed DNA polymerase</keyword>
<evidence type="ECO:0000313" key="11">
    <source>
        <dbReference type="EMBL" id="QDT23080.1"/>
    </source>
</evidence>
<keyword evidence="5" id="KW-0460">Magnesium</keyword>
<dbReference type="GO" id="GO:0051607">
    <property type="term" value="P:defense response to virus"/>
    <property type="evidence" value="ECO:0007669"/>
    <property type="project" value="UniProtKB-KW"/>
</dbReference>
<evidence type="ECO:0000256" key="4">
    <source>
        <dbReference type="ARBA" id="ARBA00022723"/>
    </source>
</evidence>
<dbReference type="GO" id="GO:0003723">
    <property type="term" value="F:RNA binding"/>
    <property type="evidence" value="ECO:0007669"/>
    <property type="project" value="InterPro"/>
</dbReference>
<proteinExistence type="inferred from homology"/>
<evidence type="ECO:0000256" key="8">
    <source>
        <dbReference type="ARBA" id="ARBA00034120"/>
    </source>
</evidence>
<dbReference type="EC" id="2.7.7.49" evidence="1"/>
<dbReference type="InterPro" id="IPR051083">
    <property type="entry name" value="GrpII_Intron_Splice-Mob/Def"/>
</dbReference>
<sequence>MKDWEKYFIDRGLPTDTISTYLSYISQLSENQVPVIFEFEHLTKLLGLKRNVLAKIVNSPEHFHRKFSIRKRSGGKRIIVSPYPSLLYCQKWIYVNLLLKQKVHTAAHGFVPGKSIFSNAKLHLSKRSMLKMDLKNFFPSIPMSWVINFFHDLGYAKNVSSYLASLCCYEHRLSQGAATSPYLSNLLLKNLDDRLSSISNSYRLQYSRYADDITFSGDYIPSKLIKIIEEIVDDYGLAINQKKTRLHTKPGQRIVTGLSVVGEELTIPRKMKRDLRQEVHFIRKYGYLSHISKMKINHPFYLESIAGRFQFWLQAEPENEFAKESLTYLQKIKG</sequence>
<dbReference type="InterPro" id="IPR000123">
    <property type="entry name" value="Reverse_transcriptase_msDNA"/>
</dbReference>
<evidence type="ECO:0000256" key="5">
    <source>
        <dbReference type="ARBA" id="ARBA00022842"/>
    </source>
</evidence>
<dbReference type="Proteomes" id="UP000320421">
    <property type="component" value="Chromosome"/>
</dbReference>
<keyword evidence="2" id="KW-0808">Transferase</keyword>
<keyword evidence="7" id="KW-0051">Antiviral defense</keyword>
<gene>
    <name evidence="11" type="ORF">HG66A1_48930</name>
</gene>
<feature type="domain" description="Reverse transcriptase" evidence="10">
    <location>
        <begin position="1"/>
        <end position="260"/>
    </location>
</feature>
<dbReference type="PRINTS" id="PR00866">
    <property type="entry name" value="RNADNAPOLMS"/>
</dbReference>
<evidence type="ECO:0000256" key="2">
    <source>
        <dbReference type="ARBA" id="ARBA00022679"/>
    </source>
</evidence>
<dbReference type="AlphaFoldDB" id="A0A517PUP6"/>
<evidence type="ECO:0000256" key="1">
    <source>
        <dbReference type="ARBA" id="ARBA00012493"/>
    </source>
</evidence>
<dbReference type="EMBL" id="CP036266">
    <property type="protein sequence ID" value="QDT23080.1"/>
    <property type="molecule type" value="Genomic_DNA"/>
</dbReference>